<gene>
    <name evidence="3" type="ORF">AB9Q04_04930</name>
</gene>
<proteinExistence type="predicted"/>
<evidence type="ECO:0000313" key="3">
    <source>
        <dbReference type="EMBL" id="MFO3717698.1"/>
    </source>
</evidence>
<dbReference type="Gene3D" id="3.40.50.10140">
    <property type="entry name" value="Toll/interleukin-1 receptor homology (TIR) domain"/>
    <property type="match status" value="1"/>
</dbReference>
<dbReference type="Pfam" id="PF13676">
    <property type="entry name" value="TIR_2"/>
    <property type="match status" value="1"/>
</dbReference>
<dbReference type="SUPFAM" id="SSF52200">
    <property type="entry name" value="Toll/Interleukin receptor TIR domain"/>
    <property type="match status" value="1"/>
</dbReference>
<dbReference type="InterPro" id="IPR000157">
    <property type="entry name" value="TIR_dom"/>
</dbReference>
<dbReference type="PROSITE" id="PS50104">
    <property type="entry name" value="TIR"/>
    <property type="match status" value="1"/>
</dbReference>
<dbReference type="InterPro" id="IPR035897">
    <property type="entry name" value="Toll_tir_struct_dom_sf"/>
</dbReference>
<sequence>MSVNQNIRDIKNIKRRISRLEKSKVDAETRAAKCDVEAAKIEFKSSDSSSRIRSKQRQMDRLKSDASDYRKKSAKYSKDIAKENKKLFETTNKLEDERQKESKKQEKALKDFQNLYKSRVKDMEENMITEDNLNNDVSNDEFDFFISHAYEDKKSFVDEFVRELKELDLKVWYDDNIIPWGGSLREEIDKGLKNSKYGIVILSPSYIEEGKYWTKKELNGLFQKESIEKGKIVPIWYDLNKADVLNYSPMIADMKAMTSASLTPKEMALEFREIMNSTD</sequence>
<feature type="domain" description="TIR" evidence="2">
    <location>
        <begin position="140"/>
        <end position="279"/>
    </location>
</feature>
<keyword evidence="4" id="KW-1185">Reference proteome</keyword>
<accession>A0ABW9N0U8</accession>
<dbReference type="Proteomes" id="UP001637993">
    <property type="component" value="Unassembled WGS sequence"/>
</dbReference>
<dbReference type="RefSeq" id="WP_410024257.1">
    <property type="nucleotide sequence ID" value="NZ_JBGMEG010000007.1"/>
</dbReference>
<evidence type="ECO:0000313" key="4">
    <source>
        <dbReference type="Proteomes" id="UP001637993"/>
    </source>
</evidence>
<dbReference type="SMART" id="SM00255">
    <property type="entry name" value="TIR"/>
    <property type="match status" value="1"/>
</dbReference>
<feature type="region of interest" description="Disordered" evidence="1">
    <location>
        <begin position="44"/>
        <end position="76"/>
    </location>
</feature>
<feature type="compositionally biased region" description="Basic and acidic residues" evidence="1">
    <location>
        <begin position="57"/>
        <end position="76"/>
    </location>
</feature>
<name>A0ABW9N0U8_9FIRM</name>
<dbReference type="EMBL" id="JBGMEG010000007">
    <property type="protein sequence ID" value="MFO3717698.1"/>
    <property type="molecule type" value="Genomic_DNA"/>
</dbReference>
<organism evidence="3 4">
    <name type="scientific">Anaerococcus groningensis</name>
    <dbReference type="NCBI Taxonomy" id="3115616"/>
    <lineage>
        <taxon>Bacteria</taxon>
        <taxon>Bacillati</taxon>
        <taxon>Bacillota</taxon>
        <taxon>Tissierellia</taxon>
        <taxon>Tissierellales</taxon>
        <taxon>Peptoniphilaceae</taxon>
        <taxon>Anaerococcus</taxon>
    </lineage>
</organism>
<evidence type="ECO:0000259" key="2">
    <source>
        <dbReference type="PROSITE" id="PS50104"/>
    </source>
</evidence>
<reference evidence="3 4" key="1">
    <citation type="journal article" date="2025" name="Anaerobe">
        <title>Description of Anaerococcus kampingiae sp. nov., Anaerococcus groningensis sp. nov., Anaerococcus martiniensis sp. nov., and Anaerococcus cruorum sp. nov., isolated from human clinical specimens.</title>
        <authorList>
            <person name="Boiten K.E."/>
            <person name="Meijer J."/>
            <person name="van Wezel E.M."/>
            <person name="Veloo A.C.M."/>
        </authorList>
    </citation>
    <scope>NUCLEOTIDE SEQUENCE [LARGE SCALE GENOMIC DNA]</scope>
    <source>
        <strain evidence="3 4">ENR1011</strain>
    </source>
</reference>
<evidence type="ECO:0000256" key="1">
    <source>
        <dbReference type="SAM" id="MobiDB-lite"/>
    </source>
</evidence>
<comment type="caution">
    <text evidence="3">The sequence shown here is derived from an EMBL/GenBank/DDBJ whole genome shotgun (WGS) entry which is preliminary data.</text>
</comment>
<protein>
    <submittedName>
        <fullName evidence="3">TIR domain-containing protein</fullName>
    </submittedName>
</protein>